<sequence>MAPGSEQAPLPSSGAPEAVGERTHPASALVRVWIWVAAGLVAFGRDVVEGGESRSLLSMLWIGLAIVGAAALLGVAFGYLSWRFTRYFIDGREIRIERGILTRTSRRAPYERIQSVDIAEPFAARVFRLCELRIELAGGDDSRVSLQYLRHSEADRLRAILLQRAYEAGSQAVREFAAPPAGSGPVAADPTEAGAAPVPVPVPGAWHLDQTPPILVVPPTRLVVSTVASAEFLVPAAFLTALVVGGVVFPGVIVFGVVPLLLWAGQVIMSRVIAQWDFTLRRAPTGLHVTRGLLSRISQTVPYDRVQAVVVRQAALWRPLRLERAEVTVAGGSNDSDDSGSATLVPVATPGEVRMVIGELFADVDHARVPRVRAPGRSWLFAPVGWRFRAAGSDAHGFVAESGWIMHRTDVLPHAKTQSVAIKQGPLQRLRGVADIEVHTPDGPVAAHARSLDATDVRGLATTQLALARQAREALGEG</sequence>
<dbReference type="OrthoDB" id="3190163at2"/>
<feature type="transmembrane region" description="Helical" evidence="1">
    <location>
        <begin position="232"/>
        <end position="263"/>
    </location>
</feature>
<evidence type="ECO:0000313" key="3">
    <source>
        <dbReference type="EMBL" id="KAA1420439.1"/>
    </source>
</evidence>
<dbReference type="PIRSF" id="PIRSF026631">
    <property type="entry name" value="UCP026631"/>
    <property type="match status" value="1"/>
</dbReference>
<dbReference type="EMBL" id="VDFQ02000005">
    <property type="protein sequence ID" value="KAA1420439.1"/>
    <property type="molecule type" value="Genomic_DNA"/>
</dbReference>
<dbReference type="Proteomes" id="UP000307768">
    <property type="component" value="Unassembled WGS sequence"/>
</dbReference>
<evidence type="ECO:0000259" key="2">
    <source>
        <dbReference type="Pfam" id="PF03703"/>
    </source>
</evidence>
<gene>
    <name evidence="3" type="ORF">FE697_015855</name>
</gene>
<evidence type="ECO:0000313" key="4">
    <source>
        <dbReference type="Proteomes" id="UP000307768"/>
    </source>
</evidence>
<dbReference type="InterPro" id="IPR005182">
    <property type="entry name" value="YdbS-like_PH"/>
</dbReference>
<name>A0A5Q6RQZ0_9ACTN</name>
<feature type="transmembrane region" description="Helical" evidence="1">
    <location>
        <begin position="60"/>
        <end position="82"/>
    </location>
</feature>
<keyword evidence="1" id="KW-0812">Transmembrane</keyword>
<keyword evidence="1" id="KW-1133">Transmembrane helix</keyword>
<feature type="domain" description="YdbS-like PH" evidence="2">
    <location>
        <begin position="282"/>
        <end position="354"/>
    </location>
</feature>
<keyword evidence="1" id="KW-0472">Membrane</keyword>
<reference evidence="3 4" key="1">
    <citation type="submission" date="2019-09" db="EMBL/GenBank/DDBJ databases">
        <title>Mumia zhuanghuii sp. nov. isolated from the intestinal contents of plateau pika (Ochotona curzoniae) in the Qinghai-Tibet plateau of China.</title>
        <authorList>
            <person name="Tian Z."/>
        </authorList>
    </citation>
    <scope>NUCLEOTIDE SEQUENCE [LARGE SCALE GENOMIC DNA]</scope>
    <source>
        <strain evidence="4">350</strain>
    </source>
</reference>
<dbReference type="AlphaFoldDB" id="A0A5Q6RQZ0"/>
<protein>
    <submittedName>
        <fullName evidence="3">PH domain-containing protein</fullName>
    </submittedName>
</protein>
<dbReference type="Pfam" id="PF03703">
    <property type="entry name" value="bPH_2"/>
    <property type="match status" value="3"/>
</dbReference>
<feature type="domain" description="YdbS-like PH" evidence="2">
    <location>
        <begin position="82"/>
        <end position="160"/>
    </location>
</feature>
<feature type="domain" description="YdbS-like PH" evidence="2">
    <location>
        <begin position="397"/>
        <end position="457"/>
    </location>
</feature>
<accession>A0A5Q6RQZ0</accession>
<dbReference type="RefSeq" id="WP_149770608.1">
    <property type="nucleotide sequence ID" value="NZ_VDFQ02000005.1"/>
</dbReference>
<dbReference type="InterPro" id="IPR014529">
    <property type="entry name" value="UCP026631"/>
</dbReference>
<proteinExistence type="predicted"/>
<organism evidence="3 4">
    <name type="scientific">Mumia zhuanghuii</name>
    <dbReference type="NCBI Taxonomy" id="2585211"/>
    <lineage>
        <taxon>Bacteria</taxon>
        <taxon>Bacillati</taxon>
        <taxon>Actinomycetota</taxon>
        <taxon>Actinomycetes</taxon>
        <taxon>Propionibacteriales</taxon>
        <taxon>Nocardioidaceae</taxon>
        <taxon>Mumia</taxon>
    </lineage>
</organism>
<comment type="caution">
    <text evidence="3">The sequence shown here is derived from an EMBL/GenBank/DDBJ whole genome shotgun (WGS) entry which is preliminary data.</text>
</comment>
<dbReference type="PANTHER" id="PTHR34473">
    <property type="entry name" value="UPF0699 TRANSMEMBRANE PROTEIN YDBS"/>
    <property type="match status" value="1"/>
</dbReference>
<evidence type="ECO:0000256" key="1">
    <source>
        <dbReference type="SAM" id="Phobius"/>
    </source>
</evidence>
<dbReference type="PANTHER" id="PTHR34473:SF2">
    <property type="entry name" value="UPF0699 TRANSMEMBRANE PROTEIN YDBT"/>
    <property type="match status" value="1"/>
</dbReference>